<proteinExistence type="predicted"/>
<dbReference type="Proteomes" id="UP000076727">
    <property type="component" value="Unassembled WGS sequence"/>
</dbReference>
<evidence type="ECO:0000313" key="3">
    <source>
        <dbReference type="Proteomes" id="UP000076727"/>
    </source>
</evidence>
<reference evidence="2 3" key="1">
    <citation type="journal article" date="2016" name="Mol. Biol. Evol.">
        <title>Comparative Genomics of Early-Diverging Mushroom-Forming Fungi Provides Insights into the Origins of Lignocellulose Decay Capabilities.</title>
        <authorList>
            <person name="Nagy L.G."/>
            <person name="Riley R."/>
            <person name="Tritt A."/>
            <person name="Adam C."/>
            <person name="Daum C."/>
            <person name="Floudas D."/>
            <person name="Sun H."/>
            <person name="Yadav J.S."/>
            <person name="Pangilinan J."/>
            <person name="Larsson K.H."/>
            <person name="Matsuura K."/>
            <person name="Barry K."/>
            <person name="Labutti K."/>
            <person name="Kuo R."/>
            <person name="Ohm R.A."/>
            <person name="Bhattacharya S.S."/>
            <person name="Shirouzu T."/>
            <person name="Yoshinaga Y."/>
            <person name="Martin F.M."/>
            <person name="Grigoriev I.V."/>
            <person name="Hibbett D.S."/>
        </authorList>
    </citation>
    <scope>NUCLEOTIDE SEQUENCE [LARGE SCALE GENOMIC DNA]</scope>
    <source>
        <strain evidence="2 3">L-15889</strain>
    </source>
</reference>
<dbReference type="PANTHER" id="PTHR13848">
    <property type="entry name" value="PROTEIN YIPPEE-LIKE CG15309-RELATED"/>
    <property type="match status" value="1"/>
</dbReference>
<organism evidence="2 3">
    <name type="scientific">Daedalea quercina L-15889</name>
    <dbReference type="NCBI Taxonomy" id="1314783"/>
    <lineage>
        <taxon>Eukaryota</taxon>
        <taxon>Fungi</taxon>
        <taxon>Dikarya</taxon>
        <taxon>Basidiomycota</taxon>
        <taxon>Agaricomycotina</taxon>
        <taxon>Agaricomycetes</taxon>
        <taxon>Polyporales</taxon>
        <taxon>Fomitopsis</taxon>
    </lineage>
</organism>
<evidence type="ECO:0000259" key="1">
    <source>
        <dbReference type="PROSITE" id="PS51792"/>
    </source>
</evidence>
<dbReference type="AlphaFoldDB" id="A0A165LRV2"/>
<dbReference type="EMBL" id="KV429119">
    <property type="protein sequence ID" value="KZT64776.1"/>
    <property type="molecule type" value="Genomic_DNA"/>
</dbReference>
<name>A0A165LRV2_9APHY</name>
<sequence length="72" mass="7865">FRGYKGKAALYASTLNTSLSPPSILLMDTGAHTVQEAACALCGAYLGWKIVRAHEPSEKWKEGRFLLELALL</sequence>
<feature type="domain" description="Yippee" evidence="1">
    <location>
        <begin position="1"/>
        <end position="72"/>
    </location>
</feature>
<feature type="non-terminal residue" evidence="2">
    <location>
        <position position="1"/>
    </location>
</feature>
<accession>A0A165LRV2</accession>
<dbReference type="InterPro" id="IPR034751">
    <property type="entry name" value="Yippee"/>
</dbReference>
<dbReference type="PROSITE" id="PS51792">
    <property type="entry name" value="YIPPEE"/>
    <property type="match status" value="1"/>
</dbReference>
<gene>
    <name evidence="2" type="ORF">DAEQUDRAFT_656357</name>
</gene>
<evidence type="ECO:0000313" key="2">
    <source>
        <dbReference type="EMBL" id="KZT64776.1"/>
    </source>
</evidence>
<dbReference type="STRING" id="1314783.A0A165LRV2"/>
<feature type="non-terminal residue" evidence="2">
    <location>
        <position position="72"/>
    </location>
</feature>
<dbReference type="OrthoDB" id="6407410at2759"/>
<keyword evidence="3" id="KW-1185">Reference proteome</keyword>
<protein>
    <recommendedName>
        <fullName evidence="1">Yippee domain-containing protein</fullName>
    </recommendedName>
</protein>
<dbReference type="InterPro" id="IPR039058">
    <property type="entry name" value="Yippee_fam"/>
</dbReference>